<dbReference type="Gene3D" id="3.40.50.300">
    <property type="entry name" value="P-loop containing nucleotide triphosphate hydrolases"/>
    <property type="match status" value="1"/>
</dbReference>
<evidence type="ECO:0000313" key="2">
    <source>
        <dbReference type="EMBL" id="GAT52778.1"/>
    </source>
</evidence>
<keyword evidence="3" id="KW-1185">Reference proteome</keyword>
<sequence length="100" mass="11186">MTAKFTEQFGNEPYSWQLDPAEAFLLELDVLVLAGTGAGKTFSFLLPLLTSPRRWVLILSPLKVLQEDQRRRFHKMGINALVVNGGTWNAELEKILAVTG</sequence>
<reference evidence="2" key="1">
    <citation type="submission" date="2014-09" db="EMBL/GenBank/DDBJ databases">
        <title>Genome sequence of the luminous mushroom Mycena chlorophos for searching fungal bioluminescence genes.</title>
        <authorList>
            <person name="Tanaka Y."/>
            <person name="Kasuga D."/>
            <person name="Oba Y."/>
            <person name="Hase S."/>
            <person name="Sato K."/>
            <person name="Oba Y."/>
            <person name="Sakakibara Y."/>
        </authorList>
    </citation>
    <scope>NUCLEOTIDE SEQUENCE</scope>
</reference>
<evidence type="ECO:0000259" key="1">
    <source>
        <dbReference type="PROSITE" id="PS51192"/>
    </source>
</evidence>
<dbReference type="Pfam" id="PF00270">
    <property type="entry name" value="DEAD"/>
    <property type="match status" value="1"/>
</dbReference>
<name>A0ABQ0LNV1_MYCCL</name>
<dbReference type="InterPro" id="IPR011545">
    <property type="entry name" value="DEAD/DEAH_box_helicase_dom"/>
</dbReference>
<protein>
    <recommendedName>
        <fullName evidence="1">Helicase ATP-binding domain-containing protein</fullName>
    </recommendedName>
</protein>
<dbReference type="InterPro" id="IPR027417">
    <property type="entry name" value="P-loop_NTPase"/>
</dbReference>
<dbReference type="SUPFAM" id="SSF52540">
    <property type="entry name" value="P-loop containing nucleoside triphosphate hydrolases"/>
    <property type="match status" value="1"/>
</dbReference>
<evidence type="ECO:0000313" key="3">
    <source>
        <dbReference type="Proteomes" id="UP000815677"/>
    </source>
</evidence>
<accession>A0ABQ0LNV1</accession>
<dbReference type="PROSITE" id="PS51192">
    <property type="entry name" value="HELICASE_ATP_BIND_1"/>
    <property type="match status" value="1"/>
</dbReference>
<dbReference type="Proteomes" id="UP000815677">
    <property type="component" value="Unassembled WGS sequence"/>
</dbReference>
<proteinExistence type="predicted"/>
<gene>
    <name evidence="2" type="ORF">MCHLO_09797</name>
</gene>
<organism evidence="2 3">
    <name type="scientific">Mycena chlorophos</name>
    <name type="common">Agaric fungus</name>
    <name type="synonym">Agaricus chlorophos</name>
    <dbReference type="NCBI Taxonomy" id="658473"/>
    <lineage>
        <taxon>Eukaryota</taxon>
        <taxon>Fungi</taxon>
        <taxon>Dikarya</taxon>
        <taxon>Basidiomycota</taxon>
        <taxon>Agaricomycotina</taxon>
        <taxon>Agaricomycetes</taxon>
        <taxon>Agaricomycetidae</taxon>
        <taxon>Agaricales</taxon>
        <taxon>Marasmiineae</taxon>
        <taxon>Mycenaceae</taxon>
        <taxon>Mycena</taxon>
    </lineage>
</organism>
<feature type="domain" description="Helicase ATP-binding" evidence="1">
    <location>
        <begin position="21"/>
        <end position="100"/>
    </location>
</feature>
<dbReference type="InterPro" id="IPR014001">
    <property type="entry name" value="Helicase_ATP-bd"/>
</dbReference>
<dbReference type="EMBL" id="DF847922">
    <property type="protein sequence ID" value="GAT52778.1"/>
    <property type="molecule type" value="Genomic_DNA"/>
</dbReference>